<evidence type="ECO:0000313" key="1">
    <source>
        <dbReference type="EMBL" id="PSL03375.1"/>
    </source>
</evidence>
<accession>A0A2P8E1N9</accession>
<dbReference type="Proteomes" id="UP000240708">
    <property type="component" value="Unassembled WGS sequence"/>
</dbReference>
<proteinExistence type="predicted"/>
<keyword evidence="2" id="KW-1185">Reference proteome</keyword>
<name>A0A2P8E1N9_9BACT</name>
<reference evidence="1 2" key="1">
    <citation type="submission" date="2018-03" db="EMBL/GenBank/DDBJ databases">
        <title>Genomic Encyclopedia of Archaeal and Bacterial Type Strains, Phase II (KMG-II): from individual species to whole genera.</title>
        <authorList>
            <person name="Goeker M."/>
        </authorList>
    </citation>
    <scope>NUCLEOTIDE SEQUENCE [LARGE SCALE GENOMIC DNA]</scope>
    <source>
        <strain evidence="1 2">DSM 28057</strain>
    </source>
</reference>
<protein>
    <submittedName>
        <fullName evidence="1">Uncharacterized protein</fullName>
    </submittedName>
</protein>
<comment type="caution">
    <text evidence="1">The sequence shown here is derived from an EMBL/GenBank/DDBJ whole genome shotgun (WGS) entry which is preliminary data.</text>
</comment>
<sequence>METIRIDILNPKAKALLKDLANLDLIRIRKEDSENAFSEVLKKFRSRSDEAPSLEEITKEVEAVRKARYEK</sequence>
<dbReference type="EMBL" id="PYGF01000007">
    <property type="protein sequence ID" value="PSL03375.1"/>
    <property type="molecule type" value="Genomic_DNA"/>
</dbReference>
<evidence type="ECO:0000313" key="2">
    <source>
        <dbReference type="Proteomes" id="UP000240708"/>
    </source>
</evidence>
<dbReference type="RefSeq" id="WP_106567762.1">
    <property type="nucleotide sequence ID" value="NZ_PYGF01000007.1"/>
</dbReference>
<organism evidence="1 2">
    <name type="scientific">Cecembia rubra</name>
    <dbReference type="NCBI Taxonomy" id="1485585"/>
    <lineage>
        <taxon>Bacteria</taxon>
        <taxon>Pseudomonadati</taxon>
        <taxon>Bacteroidota</taxon>
        <taxon>Cytophagia</taxon>
        <taxon>Cytophagales</taxon>
        <taxon>Cyclobacteriaceae</taxon>
        <taxon>Cecembia</taxon>
    </lineage>
</organism>
<dbReference type="OrthoDB" id="964950at2"/>
<dbReference type="AlphaFoldDB" id="A0A2P8E1N9"/>
<gene>
    <name evidence="1" type="ORF">CLV48_10793</name>
</gene>